<keyword evidence="3" id="KW-1185">Reference proteome</keyword>
<dbReference type="PANTHER" id="PTHR34107:SF4">
    <property type="entry name" value="SLL1222 PROTEIN"/>
    <property type="match status" value="1"/>
</dbReference>
<evidence type="ECO:0000313" key="2">
    <source>
        <dbReference type="EMBL" id="ATB28648.1"/>
    </source>
</evidence>
<dbReference type="InterPro" id="IPR008538">
    <property type="entry name" value="Uma2"/>
</dbReference>
<protein>
    <recommendedName>
        <fullName evidence="1">Putative restriction endonuclease domain-containing protein</fullName>
    </recommendedName>
</protein>
<name>A0A250IBQ4_9BACT</name>
<proteinExistence type="predicted"/>
<reference evidence="2 3" key="1">
    <citation type="submission" date="2017-06" db="EMBL/GenBank/DDBJ databases">
        <authorList>
            <person name="Kim H.J."/>
            <person name="Triplett B.A."/>
        </authorList>
    </citation>
    <scope>NUCLEOTIDE SEQUENCE [LARGE SCALE GENOMIC DNA]</scope>
    <source>
        <strain evidence="2 3">DSM 14713</strain>
    </source>
</reference>
<dbReference type="Gene3D" id="3.90.1570.10">
    <property type="entry name" value="tt1808, chain A"/>
    <property type="match status" value="1"/>
</dbReference>
<dbReference type="SUPFAM" id="SSF52980">
    <property type="entry name" value="Restriction endonuclease-like"/>
    <property type="match status" value="1"/>
</dbReference>
<dbReference type="CDD" id="cd06260">
    <property type="entry name" value="DUF820-like"/>
    <property type="match status" value="1"/>
</dbReference>
<dbReference type="InterPro" id="IPR012296">
    <property type="entry name" value="Nuclease_put_TT1808"/>
</dbReference>
<dbReference type="Proteomes" id="UP000217289">
    <property type="component" value="Chromosome"/>
</dbReference>
<dbReference type="PANTHER" id="PTHR34107">
    <property type="entry name" value="SLL0198 PROTEIN-RELATED"/>
    <property type="match status" value="1"/>
</dbReference>
<evidence type="ECO:0000313" key="3">
    <source>
        <dbReference type="Proteomes" id="UP000217289"/>
    </source>
</evidence>
<gene>
    <name evidence="2" type="ORF">MEBOL_002097</name>
</gene>
<feature type="domain" description="Putative restriction endonuclease" evidence="1">
    <location>
        <begin position="41"/>
        <end position="208"/>
    </location>
</feature>
<evidence type="ECO:0000259" key="1">
    <source>
        <dbReference type="Pfam" id="PF05685"/>
    </source>
</evidence>
<sequence length="215" mass="23943">MLVRMNQDLGGAVWGWVAAVEGNPHAGDMNDAPSRRDELYAELEKLPPNVTGEIIGGELYVSPRPAIRHARAASRLGIELGGPFDRGRGGPGGWVILFEPELHLDQDVLVPDVSGWRRERMPELPDVVGVTLAPDWVCEVLSPSTAALDRARKMAVYAREGVRHLWLVDPVPRTLEVYRLEQGGWRVLPTHVDNNRVRAEPFEALELELGALWER</sequence>
<dbReference type="AlphaFoldDB" id="A0A250IBQ4"/>
<dbReference type="EMBL" id="CP022163">
    <property type="protein sequence ID" value="ATB28648.1"/>
    <property type="molecule type" value="Genomic_DNA"/>
</dbReference>
<organism evidence="2 3">
    <name type="scientific">Melittangium boletus DSM 14713</name>
    <dbReference type="NCBI Taxonomy" id="1294270"/>
    <lineage>
        <taxon>Bacteria</taxon>
        <taxon>Pseudomonadati</taxon>
        <taxon>Myxococcota</taxon>
        <taxon>Myxococcia</taxon>
        <taxon>Myxococcales</taxon>
        <taxon>Cystobacterineae</taxon>
        <taxon>Archangiaceae</taxon>
        <taxon>Melittangium</taxon>
    </lineage>
</organism>
<dbReference type="Pfam" id="PF05685">
    <property type="entry name" value="Uma2"/>
    <property type="match status" value="1"/>
</dbReference>
<accession>A0A250IBQ4</accession>
<dbReference type="KEGG" id="mbd:MEBOL_002097"/>
<dbReference type="InterPro" id="IPR011335">
    <property type="entry name" value="Restrct_endonuc-II-like"/>
</dbReference>